<dbReference type="KEGG" id="sacd:HS1genome_0234"/>
<dbReference type="Proteomes" id="UP000276741">
    <property type="component" value="Chromosome"/>
</dbReference>
<gene>
    <name evidence="3" type="ORF">GCM10007116_19350</name>
    <name evidence="2" type="ORF">HS1genome_0234</name>
</gene>
<reference evidence="2" key="3">
    <citation type="journal article" date="2019" name="BMC Res. Notes">
        <title>Complete genome sequence of the Sulfodiicoccus acidiphilus strain HS-1T, the first crenarchaeon that lacks polB3, isolated from an acidic hot spring in Ohwaku-dani, Hakone, Japan.</title>
        <authorList>
            <person name="Sakai H.D."/>
            <person name="Kurosawa N."/>
        </authorList>
    </citation>
    <scope>NUCLEOTIDE SEQUENCE</scope>
    <source>
        <strain evidence="2">HS-1</strain>
    </source>
</reference>
<reference evidence="3" key="4">
    <citation type="submission" date="2020-09" db="EMBL/GenBank/DDBJ databases">
        <authorList>
            <person name="Sun Q."/>
            <person name="Ohkuma M."/>
        </authorList>
    </citation>
    <scope>NUCLEOTIDE SEQUENCE</scope>
    <source>
        <strain evidence="3">JCM 31740</strain>
    </source>
</reference>
<dbReference type="GeneID" id="38665728"/>
<dbReference type="EMBL" id="BMQS01000022">
    <property type="protein sequence ID" value="GGU02419.1"/>
    <property type="molecule type" value="Genomic_DNA"/>
</dbReference>
<dbReference type="Proteomes" id="UP000616143">
    <property type="component" value="Unassembled WGS sequence"/>
</dbReference>
<evidence type="ECO:0000313" key="4">
    <source>
        <dbReference type="Proteomes" id="UP000276741"/>
    </source>
</evidence>
<dbReference type="AlphaFoldDB" id="A0A348B0Z3"/>
<reference evidence="3" key="1">
    <citation type="journal article" date="2014" name="Int. J. Syst. Evol. Microbiol.">
        <title>Complete genome sequence of Corynebacterium casei LMG S-19264T (=DSM 44701T), isolated from a smear-ripened cheese.</title>
        <authorList>
            <consortium name="US DOE Joint Genome Institute (JGI-PGF)"/>
            <person name="Walter F."/>
            <person name="Albersmeier A."/>
            <person name="Kalinowski J."/>
            <person name="Ruckert C."/>
        </authorList>
    </citation>
    <scope>NUCLEOTIDE SEQUENCE</scope>
    <source>
        <strain evidence="3">JCM 31740</strain>
    </source>
</reference>
<proteinExistence type="predicted"/>
<name>A0A348B0Z3_9CREN</name>
<evidence type="ECO:0000313" key="2">
    <source>
        <dbReference type="EMBL" id="BBD71845.1"/>
    </source>
</evidence>
<keyword evidence="4" id="KW-1185">Reference proteome</keyword>
<dbReference type="InterPro" id="IPR016181">
    <property type="entry name" value="Acyl_CoA_acyltransferase"/>
</dbReference>
<dbReference type="Gene3D" id="3.40.630.30">
    <property type="match status" value="1"/>
</dbReference>
<feature type="domain" description="N-acetyltransferase" evidence="1">
    <location>
        <begin position="5"/>
        <end position="146"/>
    </location>
</feature>
<evidence type="ECO:0000259" key="1">
    <source>
        <dbReference type="PROSITE" id="PS51186"/>
    </source>
</evidence>
<evidence type="ECO:0000313" key="3">
    <source>
        <dbReference type="EMBL" id="GGU02419.1"/>
    </source>
</evidence>
<dbReference type="InterPro" id="IPR000182">
    <property type="entry name" value="GNAT_dom"/>
</dbReference>
<keyword evidence="2" id="KW-0808">Transferase</keyword>
<sequence>MEALVKVRQITKDDWRDVLRLYESLSEEDLYLRFFHIYKLSPEEAMKLAKEEDHYTVVAEVGGEVVGEATLHEDGEFSVVVASDYRKSHLGTWLVRELIKHAKETGMKEVKFYTLPENRAMISLGQKLGFTLTFDDEEIVGVLKLS</sequence>
<dbReference type="PROSITE" id="PS51186">
    <property type="entry name" value="GNAT"/>
    <property type="match status" value="1"/>
</dbReference>
<dbReference type="OrthoDB" id="43754at2157"/>
<dbReference type="RefSeq" id="WP_126449155.1">
    <property type="nucleotide sequence ID" value="NZ_AP018553.1"/>
</dbReference>
<dbReference type="SUPFAM" id="SSF55729">
    <property type="entry name" value="Acyl-CoA N-acyltransferases (Nat)"/>
    <property type="match status" value="1"/>
</dbReference>
<dbReference type="CDD" id="cd04301">
    <property type="entry name" value="NAT_SF"/>
    <property type="match status" value="1"/>
</dbReference>
<accession>A0A348B0Z3</accession>
<dbReference type="GO" id="GO:0016747">
    <property type="term" value="F:acyltransferase activity, transferring groups other than amino-acyl groups"/>
    <property type="evidence" value="ECO:0007669"/>
    <property type="project" value="InterPro"/>
</dbReference>
<reference evidence="4" key="2">
    <citation type="submission" date="2018-04" db="EMBL/GenBank/DDBJ databases">
        <title>Complete genome sequence of Sulfodiicoccus acidiphilus strain HS-1.</title>
        <authorList>
            <person name="Sakai H.D."/>
            <person name="Kurosawa N."/>
        </authorList>
    </citation>
    <scope>NUCLEOTIDE SEQUENCE [LARGE SCALE GENOMIC DNA]</scope>
    <source>
        <strain evidence="4">HS-1</strain>
    </source>
</reference>
<dbReference type="Pfam" id="PF00583">
    <property type="entry name" value="Acetyltransf_1"/>
    <property type="match status" value="1"/>
</dbReference>
<dbReference type="EMBL" id="AP018553">
    <property type="protein sequence ID" value="BBD71845.1"/>
    <property type="molecule type" value="Genomic_DNA"/>
</dbReference>
<protein>
    <submittedName>
        <fullName evidence="2">N-acetyltransferase</fullName>
    </submittedName>
</protein>
<organism evidence="2 4">
    <name type="scientific">Sulfodiicoccus acidiphilus</name>
    <dbReference type="NCBI Taxonomy" id="1670455"/>
    <lineage>
        <taxon>Archaea</taxon>
        <taxon>Thermoproteota</taxon>
        <taxon>Thermoprotei</taxon>
        <taxon>Sulfolobales</taxon>
        <taxon>Sulfolobaceae</taxon>
        <taxon>Sulfodiicoccus</taxon>
    </lineage>
</organism>